<dbReference type="Pfam" id="PF00704">
    <property type="entry name" value="Glyco_hydro_18"/>
    <property type="match status" value="1"/>
</dbReference>
<keyword evidence="5 6" id="KW-0326">Glycosidase</keyword>
<protein>
    <recommendedName>
        <fullName evidence="2">chitinase</fullName>
        <ecNumber evidence="2">3.2.1.14</ecNumber>
    </recommendedName>
</protein>
<gene>
    <name evidence="9" type="ORF">IAA84_05020</name>
</gene>
<evidence type="ECO:0000256" key="4">
    <source>
        <dbReference type="ARBA" id="ARBA00023024"/>
    </source>
</evidence>
<dbReference type="Proteomes" id="UP000824140">
    <property type="component" value="Unassembled WGS sequence"/>
</dbReference>
<dbReference type="PANTHER" id="PTHR11177">
    <property type="entry name" value="CHITINASE"/>
    <property type="match status" value="1"/>
</dbReference>
<keyword evidence="4" id="KW-0119">Carbohydrate metabolism</keyword>
<dbReference type="Gene3D" id="3.20.20.80">
    <property type="entry name" value="Glycosidases"/>
    <property type="match status" value="1"/>
</dbReference>
<dbReference type="GO" id="GO:0005975">
    <property type="term" value="P:carbohydrate metabolic process"/>
    <property type="evidence" value="ECO:0007669"/>
    <property type="project" value="InterPro"/>
</dbReference>
<dbReference type="SUPFAM" id="SSF51445">
    <property type="entry name" value="(Trans)glycosidases"/>
    <property type="match status" value="1"/>
</dbReference>
<evidence type="ECO:0000256" key="1">
    <source>
        <dbReference type="ARBA" id="ARBA00000822"/>
    </source>
</evidence>
<feature type="domain" description="GH18" evidence="8">
    <location>
        <begin position="4"/>
        <end position="337"/>
    </location>
</feature>
<dbReference type="SMART" id="SM00636">
    <property type="entry name" value="Glyco_18"/>
    <property type="match status" value="1"/>
</dbReference>
<evidence type="ECO:0000256" key="2">
    <source>
        <dbReference type="ARBA" id="ARBA00012729"/>
    </source>
</evidence>
<evidence type="ECO:0000256" key="7">
    <source>
        <dbReference type="RuleBase" id="RU004453"/>
    </source>
</evidence>
<evidence type="ECO:0000313" key="9">
    <source>
        <dbReference type="EMBL" id="HIS92361.1"/>
    </source>
</evidence>
<keyword evidence="4" id="KW-0624">Polysaccharide degradation</keyword>
<dbReference type="InterPro" id="IPR050314">
    <property type="entry name" value="Glycosyl_Hydrlase_18"/>
</dbReference>
<organism evidence="9 10">
    <name type="scientific">Candidatus Alectryocaccomicrobium excrementavium</name>
    <dbReference type="NCBI Taxonomy" id="2840668"/>
    <lineage>
        <taxon>Bacteria</taxon>
        <taxon>Bacillati</taxon>
        <taxon>Bacillota</taxon>
        <taxon>Clostridia</taxon>
        <taxon>Candidatus Alectryocaccomicrobium</taxon>
    </lineage>
</organism>
<evidence type="ECO:0000256" key="5">
    <source>
        <dbReference type="ARBA" id="ARBA00023295"/>
    </source>
</evidence>
<evidence type="ECO:0000313" key="10">
    <source>
        <dbReference type="Proteomes" id="UP000824140"/>
    </source>
</evidence>
<dbReference type="GO" id="GO:0008843">
    <property type="term" value="F:endochitinase activity"/>
    <property type="evidence" value="ECO:0007669"/>
    <property type="project" value="UniProtKB-EC"/>
</dbReference>
<name>A0A9D1FZA0_9FIRM</name>
<dbReference type="PROSITE" id="PS01095">
    <property type="entry name" value="GH18_1"/>
    <property type="match status" value="1"/>
</dbReference>
<dbReference type="PROSITE" id="PS51910">
    <property type="entry name" value="GH18_2"/>
    <property type="match status" value="1"/>
</dbReference>
<keyword evidence="4" id="KW-0146">Chitin degradation</keyword>
<dbReference type="GO" id="GO:0008061">
    <property type="term" value="F:chitin binding"/>
    <property type="evidence" value="ECO:0007669"/>
    <property type="project" value="InterPro"/>
</dbReference>
<dbReference type="InterPro" id="IPR001579">
    <property type="entry name" value="Glyco_hydro_18_chit_AS"/>
</dbReference>
<dbReference type="GO" id="GO:0006032">
    <property type="term" value="P:chitin catabolic process"/>
    <property type="evidence" value="ECO:0007669"/>
    <property type="project" value="UniProtKB-KW"/>
</dbReference>
<dbReference type="InterPro" id="IPR011583">
    <property type="entry name" value="Chitinase_II/V-like_cat"/>
</dbReference>
<dbReference type="SUPFAM" id="SSF54556">
    <property type="entry name" value="Chitinase insertion domain"/>
    <property type="match status" value="1"/>
</dbReference>
<dbReference type="InterPro" id="IPR017853">
    <property type="entry name" value="GH"/>
</dbReference>
<proteinExistence type="inferred from homology"/>
<reference evidence="9" key="2">
    <citation type="journal article" date="2021" name="PeerJ">
        <title>Extensive microbial diversity within the chicken gut microbiome revealed by metagenomics and culture.</title>
        <authorList>
            <person name="Gilroy R."/>
            <person name="Ravi A."/>
            <person name="Getino M."/>
            <person name="Pursley I."/>
            <person name="Horton D.L."/>
            <person name="Alikhan N.F."/>
            <person name="Baker D."/>
            <person name="Gharbi K."/>
            <person name="Hall N."/>
            <person name="Watson M."/>
            <person name="Adriaenssens E.M."/>
            <person name="Foster-Nyarko E."/>
            <person name="Jarju S."/>
            <person name="Secka A."/>
            <person name="Antonio M."/>
            <person name="Oren A."/>
            <person name="Chaudhuri R.R."/>
            <person name="La Ragione R."/>
            <person name="Hildebrand F."/>
            <person name="Pallen M.J."/>
        </authorList>
    </citation>
    <scope>NUCLEOTIDE SEQUENCE</scope>
    <source>
        <strain evidence="9">13766</strain>
    </source>
</reference>
<dbReference type="InterPro" id="IPR029070">
    <property type="entry name" value="Chitinase_insertion_sf"/>
</dbReference>
<dbReference type="InterPro" id="IPR001223">
    <property type="entry name" value="Glyco_hydro18_cat"/>
</dbReference>
<comment type="caution">
    <text evidence="9">The sequence shown here is derived from an EMBL/GenBank/DDBJ whole genome shotgun (WGS) entry which is preliminary data.</text>
</comment>
<comment type="similarity">
    <text evidence="7">Belongs to the glycosyl hydrolase 18 family.</text>
</comment>
<reference evidence="9" key="1">
    <citation type="submission" date="2020-10" db="EMBL/GenBank/DDBJ databases">
        <authorList>
            <person name="Gilroy R."/>
        </authorList>
    </citation>
    <scope>NUCLEOTIDE SEQUENCE</scope>
    <source>
        <strain evidence="9">13766</strain>
    </source>
</reference>
<accession>A0A9D1FZA0</accession>
<keyword evidence="3 6" id="KW-0378">Hydrolase</keyword>
<evidence type="ECO:0000259" key="8">
    <source>
        <dbReference type="PROSITE" id="PS51910"/>
    </source>
</evidence>
<dbReference type="Gene3D" id="3.10.50.10">
    <property type="match status" value="1"/>
</dbReference>
<evidence type="ECO:0000256" key="3">
    <source>
        <dbReference type="ARBA" id="ARBA00022801"/>
    </source>
</evidence>
<sequence length="337" mass="37313">MHNHVTLGYVTDSALASVSHEDANALTHINLAFGAIRDGLLDMSQLPHIREIDRIRDYNATLKVVLSIGGWGAGGFSPMVRRADARAAFLESCEKAVREYALDGIDIDWEYPCLDWAGIESDPADKENFTLLMEELRGALGGQKIVSIASGAGRYFLENTQMDKVAKACSYVQIMTYDLRSGFEQEAGHHTNLFTSPGDRLNGSVQSSVENFLAAGVPRDKIVIGAAFYARRWDGVPDVNHGLFQRAETVGQYGPGYTGLCDEYINKNGFVRYWDDDAKAPYLFNGSTFISYDDPESIRLKCAYLKKEGLLGIMYWEHGCDPSRRLLTAMAGAMRHA</sequence>
<evidence type="ECO:0000256" key="6">
    <source>
        <dbReference type="RuleBase" id="RU000489"/>
    </source>
</evidence>
<comment type="catalytic activity">
    <reaction evidence="1">
        <text>Random endo-hydrolysis of N-acetyl-beta-D-glucosaminide (1-&gt;4)-beta-linkages in chitin and chitodextrins.</text>
        <dbReference type="EC" id="3.2.1.14"/>
    </reaction>
</comment>
<dbReference type="AlphaFoldDB" id="A0A9D1FZA0"/>
<dbReference type="EC" id="3.2.1.14" evidence="2"/>
<dbReference type="EMBL" id="DVJN01000098">
    <property type="protein sequence ID" value="HIS92361.1"/>
    <property type="molecule type" value="Genomic_DNA"/>
</dbReference>
<dbReference type="PANTHER" id="PTHR11177:SF317">
    <property type="entry name" value="CHITINASE 12-RELATED"/>
    <property type="match status" value="1"/>
</dbReference>